<dbReference type="OrthoDB" id="9811749at2"/>
<evidence type="ECO:0000259" key="3">
    <source>
        <dbReference type="PROSITE" id="PS50110"/>
    </source>
</evidence>
<dbReference type="InterPro" id="IPR052016">
    <property type="entry name" value="Bact_Sigma-Reg"/>
</dbReference>
<dbReference type="InterPro" id="IPR011006">
    <property type="entry name" value="CheY-like_superfamily"/>
</dbReference>
<dbReference type="PANTHER" id="PTHR43156:SF2">
    <property type="entry name" value="STAGE II SPORULATION PROTEIN E"/>
    <property type="match status" value="1"/>
</dbReference>
<dbReference type="Gene3D" id="3.40.50.2300">
    <property type="match status" value="1"/>
</dbReference>
<dbReference type="SMART" id="SM00448">
    <property type="entry name" value="REC"/>
    <property type="match status" value="1"/>
</dbReference>
<keyword evidence="1" id="KW-0378">Hydrolase</keyword>
<evidence type="ECO:0000256" key="1">
    <source>
        <dbReference type="ARBA" id="ARBA00022801"/>
    </source>
</evidence>
<feature type="domain" description="Response regulatory" evidence="3">
    <location>
        <begin position="17"/>
        <end position="133"/>
    </location>
</feature>
<dbReference type="RefSeq" id="WP_036635577.1">
    <property type="nucleotide sequence ID" value="NZ_CAXYYU010000003.1"/>
</dbReference>
<dbReference type="Pfam" id="PF07228">
    <property type="entry name" value="SpoIIE"/>
    <property type="match status" value="1"/>
</dbReference>
<keyword evidence="5" id="KW-1185">Reference proteome</keyword>
<feature type="modified residue" description="4-aspartylphosphate" evidence="2">
    <location>
        <position position="66"/>
    </location>
</feature>
<reference evidence="4 5" key="1">
    <citation type="submission" date="2014-03" db="EMBL/GenBank/DDBJ databases">
        <title>Genome of Paenirhodobacter enshiensis DW2-9.</title>
        <authorList>
            <person name="Wang D."/>
            <person name="Wang G."/>
        </authorList>
    </citation>
    <scope>NUCLEOTIDE SEQUENCE [LARGE SCALE GENOMIC DNA]</scope>
    <source>
        <strain evidence="4 5">DW2-9</strain>
    </source>
</reference>
<comment type="caution">
    <text evidence="4">The sequence shown here is derived from an EMBL/GenBank/DDBJ whole genome shotgun (WGS) entry which is preliminary data.</text>
</comment>
<dbReference type="GO" id="GO:0000160">
    <property type="term" value="P:phosphorelay signal transduction system"/>
    <property type="evidence" value="ECO:0007669"/>
    <property type="project" value="InterPro"/>
</dbReference>
<accession>A0A086Y416</accession>
<evidence type="ECO:0000256" key="2">
    <source>
        <dbReference type="PROSITE-ProRule" id="PRU00169"/>
    </source>
</evidence>
<dbReference type="InterPro" id="IPR036457">
    <property type="entry name" value="PPM-type-like_dom_sf"/>
</dbReference>
<keyword evidence="2" id="KW-0597">Phosphoprotein</keyword>
<dbReference type="SUPFAM" id="SSF52172">
    <property type="entry name" value="CheY-like"/>
    <property type="match status" value="1"/>
</dbReference>
<dbReference type="EMBL" id="JFZB01000005">
    <property type="protein sequence ID" value="KFI29016.1"/>
    <property type="molecule type" value="Genomic_DNA"/>
</dbReference>
<dbReference type="InterPro" id="IPR001932">
    <property type="entry name" value="PPM-type_phosphatase-like_dom"/>
</dbReference>
<dbReference type="SUPFAM" id="SSF81606">
    <property type="entry name" value="PP2C-like"/>
    <property type="match status" value="1"/>
</dbReference>
<dbReference type="PANTHER" id="PTHR43156">
    <property type="entry name" value="STAGE II SPORULATION PROTEIN E-RELATED"/>
    <property type="match status" value="1"/>
</dbReference>
<dbReference type="Proteomes" id="UP000028824">
    <property type="component" value="Unassembled WGS sequence"/>
</dbReference>
<dbReference type="eggNOG" id="COG2208">
    <property type="taxonomic scope" value="Bacteria"/>
</dbReference>
<dbReference type="GO" id="GO:0016791">
    <property type="term" value="F:phosphatase activity"/>
    <property type="evidence" value="ECO:0007669"/>
    <property type="project" value="TreeGrafter"/>
</dbReference>
<proteinExistence type="predicted"/>
<sequence>MAQPEAKALPGGAGRLCVLVVDDSRMQRRILTAQLTQAGYFVREAASGEEALTICRAAPPDIVLSDWLMPGLSGLEFCRIFRGMERQSYGYFVLLTSRPEKTDVALGLQAGADDFLQKPVNGAELRARLAAGARVLQMERELKEKNRMLAAALAEMRGLYDTIGRDLDEARNLQQSLIRERFRSFGSAQVSLMLHPSGHVGGDLVGFFPINARRVGLYGIDVSGHGITSALLASRISGYLSGAAPEQNIALVQTDLGFYDARDPAELATAMNRLILEEIHTESYFTMIYADVDLVSGRVALVQAGHPAPVVLRSDGGVEFPGQGGLPIGLFDAAEWGTVNLRLCPGDRLLLGSDGITEAEGAGGALASEGLGEMMRSCAGLRGQAFLDALYWQIEERSSGHLADDISAVLFEFDGAKRNAD</sequence>
<dbReference type="AlphaFoldDB" id="A0A086Y416"/>
<dbReference type="Pfam" id="PF00072">
    <property type="entry name" value="Response_reg"/>
    <property type="match status" value="1"/>
</dbReference>
<dbReference type="PROSITE" id="PS50110">
    <property type="entry name" value="RESPONSE_REGULATORY"/>
    <property type="match status" value="1"/>
</dbReference>
<evidence type="ECO:0000313" key="4">
    <source>
        <dbReference type="EMBL" id="KFI29016.1"/>
    </source>
</evidence>
<evidence type="ECO:0000313" key="5">
    <source>
        <dbReference type="Proteomes" id="UP000028824"/>
    </source>
</evidence>
<dbReference type="SMART" id="SM00331">
    <property type="entry name" value="PP2C_SIG"/>
    <property type="match status" value="1"/>
</dbReference>
<protein>
    <submittedName>
        <fullName evidence="4">Chemotaxis protein CheY</fullName>
    </submittedName>
</protein>
<organism evidence="4 5">
    <name type="scientific">Paenirhodobacter enshiensis</name>
    <dbReference type="NCBI Taxonomy" id="1105367"/>
    <lineage>
        <taxon>Bacteria</taxon>
        <taxon>Pseudomonadati</taxon>
        <taxon>Pseudomonadota</taxon>
        <taxon>Alphaproteobacteria</taxon>
        <taxon>Rhodobacterales</taxon>
        <taxon>Rhodobacter group</taxon>
        <taxon>Paenirhodobacter</taxon>
    </lineage>
</organism>
<gene>
    <name evidence="4" type="ORF">CG50_12560</name>
</gene>
<dbReference type="STRING" id="1105367.CG50_12560"/>
<dbReference type="eggNOG" id="COG3706">
    <property type="taxonomic scope" value="Bacteria"/>
</dbReference>
<dbReference type="Gene3D" id="3.60.40.10">
    <property type="entry name" value="PPM-type phosphatase domain"/>
    <property type="match status" value="1"/>
</dbReference>
<dbReference type="InterPro" id="IPR001789">
    <property type="entry name" value="Sig_transdc_resp-reg_receiver"/>
</dbReference>
<dbReference type="CDD" id="cd17574">
    <property type="entry name" value="REC_OmpR"/>
    <property type="match status" value="1"/>
</dbReference>
<name>A0A086Y416_9RHOB</name>